<dbReference type="EC" id="2.4.2.19" evidence="5"/>
<evidence type="ECO:0000256" key="5">
    <source>
        <dbReference type="ARBA" id="ARBA00011944"/>
    </source>
</evidence>
<dbReference type="FunCoup" id="A0A1M6R818">
    <property type="interactions" value="481"/>
</dbReference>
<feature type="binding site" evidence="13">
    <location>
        <position position="195"/>
    </location>
    <ligand>
        <name>substrate</name>
    </ligand>
</feature>
<dbReference type="PANTHER" id="PTHR32179:SF3">
    <property type="entry name" value="NICOTINATE-NUCLEOTIDE PYROPHOSPHORYLASE [CARBOXYLATING]"/>
    <property type="match status" value="1"/>
</dbReference>
<reference evidence="16 17" key="1">
    <citation type="submission" date="2016-11" db="EMBL/GenBank/DDBJ databases">
        <authorList>
            <person name="Jaros S."/>
            <person name="Januszkiewicz K."/>
            <person name="Wedrychowicz H."/>
        </authorList>
    </citation>
    <scope>NUCLEOTIDE SEQUENCE [LARGE SCALE GENOMIC DNA]</scope>
    <source>
        <strain evidence="16 17">DSM 18772</strain>
    </source>
</reference>
<feature type="binding site" evidence="13">
    <location>
        <position position="163"/>
    </location>
    <ligand>
        <name>substrate</name>
    </ligand>
</feature>
<evidence type="ECO:0000256" key="8">
    <source>
        <dbReference type="ARBA" id="ARBA00022679"/>
    </source>
</evidence>
<comment type="pathway">
    <text evidence="2">Cofactor biosynthesis; NAD(+) biosynthesis; nicotinate D-ribonucleotide from quinolinate: step 1/1.</text>
</comment>
<dbReference type="InterPro" id="IPR002638">
    <property type="entry name" value="Quinolinate_PRibosylTrfase_C"/>
</dbReference>
<dbReference type="Pfam" id="PF02749">
    <property type="entry name" value="QRPTase_N"/>
    <property type="match status" value="1"/>
</dbReference>
<sequence>MNPHVEQLIDMALAEDIGDGDVTSEYFVPANKMARAFMLVKEDGVVAGLDVVEAVFKKVDSDIVVKRLLPEGSRVTVGARPMEISGSARSLLTAERTALNFMQRLSGIATKTAQFVAETKDAKAEILDTRKTTPGWRLLEKMAVVAGGGTNHRMGLYDRAMVKDNHLVAEGGLELLQKSIKQLKQDKPGVEVELEADRLEQVEAFLQMEGVDYILLDNMTNEQMAEAVSMRGSHDKPKLEASGGVVLDRVSSIASTGVDFISVGAITHSAVALDISLEFVEL</sequence>
<dbReference type="PIRSF" id="PIRSF006250">
    <property type="entry name" value="NadC_ModD"/>
    <property type="match status" value="1"/>
</dbReference>
<feature type="domain" description="Quinolinate phosphoribosyl transferase C-terminal" evidence="14">
    <location>
        <begin position="108"/>
        <end position="278"/>
    </location>
</feature>
<organism evidence="16 17">
    <name type="scientific">Rubritalea squalenifaciens DSM 18772</name>
    <dbReference type="NCBI Taxonomy" id="1123071"/>
    <lineage>
        <taxon>Bacteria</taxon>
        <taxon>Pseudomonadati</taxon>
        <taxon>Verrucomicrobiota</taxon>
        <taxon>Verrucomicrobiia</taxon>
        <taxon>Verrucomicrobiales</taxon>
        <taxon>Rubritaleaceae</taxon>
        <taxon>Rubritalea</taxon>
    </lineage>
</organism>
<dbReference type="NCBIfam" id="TIGR00078">
    <property type="entry name" value="nadC"/>
    <property type="match status" value="1"/>
</dbReference>
<dbReference type="GO" id="GO:0004514">
    <property type="term" value="F:nicotinate-nucleotide diphosphorylase (carboxylating) activity"/>
    <property type="evidence" value="ECO:0007669"/>
    <property type="project" value="UniProtKB-EC"/>
</dbReference>
<feature type="binding site" evidence="13">
    <location>
        <position position="96"/>
    </location>
    <ligand>
        <name>substrate</name>
    </ligand>
</feature>
<dbReference type="InterPro" id="IPR027277">
    <property type="entry name" value="NadC/ModD"/>
</dbReference>
<dbReference type="RefSeq" id="WP_143185120.1">
    <property type="nucleotide sequence ID" value="NZ_FQYR01000007.1"/>
</dbReference>
<comment type="similarity">
    <text evidence="3 12">Belongs to the NadC/ModD family.</text>
</comment>
<evidence type="ECO:0000256" key="10">
    <source>
        <dbReference type="ARBA" id="ARBA00047445"/>
    </source>
</evidence>
<name>A0A1M6R818_9BACT</name>
<comment type="function">
    <text evidence="1">Involved in the catabolism of quinolinic acid (QA).</text>
</comment>
<keyword evidence="17" id="KW-1185">Reference proteome</keyword>
<dbReference type="Proteomes" id="UP000184510">
    <property type="component" value="Unassembled WGS sequence"/>
</dbReference>
<accession>A0A1M6R818</accession>
<feature type="binding site" evidence="13">
    <location>
        <begin position="263"/>
        <end position="265"/>
    </location>
    <ligand>
        <name>substrate</name>
    </ligand>
</feature>
<dbReference type="GO" id="GO:0009435">
    <property type="term" value="P:NAD+ biosynthetic process"/>
    <property type="evidence" value="ECO:0007669"/>
    <property type="project" value="UniProtKB-UniPathway"/>
</dbReference>
<keyword evidence="8 12" id="KW-0808">Transferase</keyword>
<comment type="catalytic activity">
    <reaction evidence="10">
        <text>nicotinate beta-D-ribonucleotide + CO2 + diphosphate = quinolinate + 5-phospho-alpha-D-ribose 1-diphosphate + 2 H(+)</text>
        <dbReference type="Rhea" id="RHEA:12733"/>
        <dbReference type="ChEBI" id="CHEBI:15378"/>
        <dbReference type="ChEBI" id="CHEBI:16526"/>
        <dbReference type="ChEBI" id="CHEBI:29959"/>
        <dbReference type="ChEBI" id="CHEBI:33019"/>
        <dbReference type="ChEBI" id="CHEBI:57502"/>
        <dbReference type="ChEBI" id="CHEBI:58017"/>
        <dbReference type="EC" id="2.4.2.19"/>
    </reaction>
</comment>
<evidence type="ECO:0000313" key="16">
    <source>
        <dbReference type="EMBL" id="SHK28611.1"/>
    </source>
</evidence>
<evidence type="ECO:0000256" key="11">
    <source>
        <dbReference type="ARBA" id="ARBA00069173"/>
    </source>
</evidence>
<dbReference type="EMBL" id="FQYR01000007">
    <property type="protein sequence ID" value="SHK28611.1"/>
    <property type="molecule type" value="Genomic_DNA"/>
</dbReference>
<evidence type="ECO:0000259" key="15">
    <source>
        <dbReference type="Pfam" id="PF02749"/>
    </source>
</evidence>
<comment type="subunit">
    <text evidence="4">Hexamer formed by 3 homodimers.</text>
</comment>
<dbReference type="Gene3D" id="3.90.1170.20">
    <property type="entry name" value="Quinolinate phosphoribosyl transferase, N-terminal domain"/>
    <property type="match status" value="1"/>
</dbReference>
<dbReference type="UniPathway" id="UPA00253">
    <property type="reaction ID" value="UER00331"/>
</dbReference>
<evidence type="ECO:0000256" key="6">
    <source>
        <dbReference type="ARBA" id="ARBA00022642"/>
    </source>
</evidence>
<evidence type="ECO:0000256" key="4">
    <source>
        <dbReference type="ARBA" id="ARBA00011218"/>
    </source>
</evidence>
<dbReference type="InterPro" id="IPR036068">
    <property type="entry name" value="Nicotinate_pribotase-like_C"/>
</dbReference>
<evidence type="ECO:0000256" key="12">
    <source>
        <dbReference type="PIRNR" id="PIRNR006250"/>
    </source>
</evidence>
<dbReference type="InterPro" id="IPR022412">
    <property type="entry name" value="Quinolinate_PRibosylTrfase_N"/>
</dbReference>
<feature type="domain" description="Quinolinate phosphoribosyl transferase N-terminal" evidence="15">
    <location>
        <begin position="21"/>
        <end position="106"/>
    </location>
</feature>
<keyword evidence="7 12" id="KW-0328">Glycosyltransferase</keyword>
<dbReference type="SUPFAM" id="SSF51690">
    <property type="entry name" value="Nicotinate/Quinolinate PRTase C-terminal domain-like"/>
    <property type="match status" value="1"/>
</dbReference>
<feature type="binding site" evidence="13">
    <location>
        <begin position="129"/>
        <end position="131"/>
    </location>
    <ligand>
        <name>substrate</name>
    </ligand>
</feature>
<dbReference type="AlphaFoldDB" id="A0A1M6R818"/>
<evidence type="ECO:0000256" key="7">
    <source>
        <dbReference type="ARBA" id="ARBA00022676"/>
    </source>
</evidence>
<dbReference type="InParanoid" id="A0A1M6R818"/>
<dbReference type="GO" id="GO:0005737">
    <property type="term" value="C:cytoplasm"/>
    <property type="evidence" value="ECO:0007669"/>
    <property type="project" value="TreeGrafter"/>
</dbReference>
<evidence type="ECO:0000256" key="3">
    <source>
        <dbReference type="ARBA" id="ARBA00009400"/>
    </source>
</evidence>
<dbReference type="InterPro" id="IPR004393">
    <property type="entry name" value="NadC"/>
</dbReference>
<dbReference type="PANTHER" id="PTHR32179">
    <property type="entry name" value="NICOTINATE-NUCLEOTIDE PYROPHOSPHORYLASE [CARBOXYLATING]"/>
    <property type="match status" value="1"/>
</dbReference>
<proteinExistence type="inferred from homology"/>
<gene>
    <name evidence="16" type="ORF">SAMN02745181_3571</name>
</gene>
<dbReference type="GO" id="GO:0034213">
    <property type="term" value="P:quinolinate catabolic process"/>
    <property type="evidence" value="ECO:0007669"/>
    <property type="project" value="TreeGrafter"/>
</dbReference>
<evidence type="ECO:0000313" key="17">
    <source>
        <dbReference type="Proteomes" id="UP000184510"/>
    </source>
</evidence>
<dbReference type="SUPFAM" id="SSF54675">
    <property type="entry name" value="Nicotinate/Quinolinate PRTase N-terminal domain-like"/>
    <property type="match status" value="1"/>
</dbReference>
<dbReference type="InterPro" id="IPR013785">
    <property type="entry name" value="Aldolase_TIM"/>
</dbReference>
<keyword evidence="6" id="KW-0662">Pyridine nucleotide biosynthesis</keyword>
<dbReference type="CDD" id="cd01572">
    <property type="entry name" value="QPRTase"/>
    <property type="match status" value="1"/>
</dbReference>
<evidence type="ECO:0000256" key="13">
    <source>
        <dbReference type="PIRSR" id="PIRSR006250-1"/>
    </source>
</evidence>
<evidence type="ECO:0000256" key="9">
    <source>
        <dbReference type="ARBA" id="ARBA00033102"/>
    </source>
</evidence>
<dbReference type="InterPro" id="IPR037128">
    <property type="entry name" value="Quinolinate_PRibosylTase_N_sf"/>
</dbReference>
<feature type="binding site" evidence="13">
    <location>
        <position position="153"/>
    </location>
    <ligand>
        <name>substrate</name>
    </ligand>
</feature>
<dbReference type="OrthoDB" id="9782546at2"/>
<protein>
    <recommendedName>
        <fullName evidence="11">Probable nicotinate-nucleotide pyrophosphorylase [carboxylating]</fullName>
        <ecNumber evidence="5">2.4.2.19</ecNumber>
    </recommendedName>
    <alternativeName>
        <fullName evidence="9">Quinolinate phosphoribosyltransferase [decarboxylating]</fullName>
    </alternativeName>
</protein>
<feature type="binding site" evidence="13">
    <location>
        <position position="217"/>
    </location>
    <ligand>
        <name>substrate</name>
    </ligand>
</feature>
<dbReference type="FunFam" id="3.90.1170.20:FF:000001">
    <property type="entry name" value="Nicotinate-nucleotide diphosphorylase (Carboxylating)"/>
    <property type="match status" value="1"/>
</dbReference>
<evidence type="ECO:0000259" key="14">
    <source>
        <dbReference type="Pfam" id="PF01729"/>
    </source>
</evidence>
<dbReference type="Pfam" id="PF01729">
    <property type="entry name" value="QRPTase_C"/>
    <property type="match status" value="1"/>
</dbReference>
<dbReference type="STRING" id="1123071.SAMN02745181_3571"/>
<dbReference type="FunFam" id="3.20.20.70:FF:000030">
    <property type="entry name" value="Nicotinate-nucleotide pyrophosphorylase, carboxylating"/>
    <property type="match status" value="1"/>
</dbReference>
<dbReference type="Gene3D" id="3.20.20.70">
    <property type="entry name" value="Aldolase class I"/>
    <property type="match status" value="1"/>
</dbReference>
<feature type="binding site" evidence="13">
    <location>
        <begin position="242"/>
        <end position="244"/>
    </location>
    <ligand>
        <name>substrate</name>
    </ligand>
</feature>
<evidence type="ECO:0000256" key="2">
    <source>
        <dbReference type="ARBA" id="ARBA00004893"/>
    </source>
</evidence>
<evidence type="ECO:0000256" key="1">
    <source>
        <dbReference type="ARBA" id="ARBA00003237"/>
    </source>
</evidence>